<sequence length="528" mass="57268">MRLTVSLFAGLAVSAIASPISSIVEISSGRVQGNPPDQTGVRSFKGIPFAASPVGENRWKSPQPELAFEGTYNATVYGSSCSGALAGNYMGESPLTAPSEDCLTVNVWTRANSTSEKIPTMIWIYGGGFEFGTSAMATYDGSALAREGVVVVSFNYRLGVLGYLALPELDAEGTMSGNFGLQDQLAAIRWVKKNIAAFGGDPDNITIWGQSAGAHSVGLLMASPLSDGLFQKAIIESGAYWDSEHGSIETFSHARTKGKSFKKKLNVSSIAQLRALPVDTVVNAALWNPSLDPGFTAFAPNTDKFVVPKEPAEIFDLAQTQQIPLLGGFNAREDLIFDTRALPHNTSAQYREAAEAMFTEHSSEFFKLYPGDTEPQATNSAYTLTGDLVISEQTFEALDRQARSSSQDVYAYYYNYTSPYSPVAIHTAEINFVFGNLVPSFSSSESPTASDEAFSEKMRKYWTNFAKTGNPNGDGLPKWPEYKGQGEVFLMLGNTIAPIENPGQKRFDFISSLRMNGALPASWWRQNL</sequence>
<dbReference type="InterPro" id="IPR000997">
    <property type="entry name" value="Cholinesterase"/>
</dbReference>
<dbReference type="GO" id="GO:0004104">
    <property type="term" value="F:cholinesterase activity"/>
    <property type="evidence" value="ECO:0007669"/>
    <property type="project" value="InterPro"/>
</dbReference>
<evidence type="ECO:0000256" key="2">
    <source>
        <dbReference type="ARBA" id="ARBA00022801"/>
    </source>
</evidence>
<dbReference type="EMBL" id="JAPZBO010000002">
    <property type="protein sequence ID" value="KAJ5325011.1"/>
    <property type="molecule type" value="Genomic_DNA"/>
</dbReference>
<dbReference type="GO" id="GO:0017000">
    <property type="term" value="P:antibiotic biosynthetic process"/>
    <property type="evidence" value="ECO:0007669"/>
    <property type="project" value="UniProtKB-ARBA"/>
</dbReference>
<protein>
    <recommendedName>
        <fullName evidence="4">Carboxylic ester hydrolase</fullName>
        <ecNumber evidence="4">3.1.1.-</ecNumber>
    </recommendedName>
</protein>
<comment type="similarity">
    <text evidence="1 4">Belongs to the type-B carboxylesterase/lipase family.</text>
</comment>
<feature type="signal peptide" evidence="4">
    <location>
        <begin position="1"/>
        <end position="17"/>
    </location>
</feature>
<comment type="caution">
    <text evidence="6">The sequence shown here is derived from an EMBL/GenBank/DDBJ whole genome shotgun (WGS) entry which is preliminary data.</text>
</comment>
<dbReference type="PANTHER" id="PTHR11559">
    <property type="entry name" value="CARBOXYLESTERASE"/>
    <property type="match status" value="1"/>
</dbReference>
<feature type="active site" description="Charge relay system" evidence="3">
    <location>
        <position position="426"/>
    </location>
</feature>
<dbReference type="InterPro" id="IPR050309">
    <property type="entry name" value="Type-B_Carboxylest/Lipase"/>
</dbReference>
<dbReference type="InterPro" id="IPR029058">
    <property type="entry name" value="AB_hydrolase_fold"/>
</dbReference>
<evidence type="ECO:0000256" key="1">
    <source>
        <dbReference type="ARBA" id="ARBA00005964"/>
    </source>
</evidence>
<feature type="chain" id="PRO_5041014287" description="Carboxylic ester hydrolase" evidence="4">
    <location>
        <begin position="18"/>
        <end position="528"/>
    </location>
</feature>
<dbReference type="GO" id="GO:0072330">
    <property type="term" value="P:monocarboxylic acid biosynthetic process"/>
    <property type="evidence" value="ECO:0007669"/>
    <property type="project" value="UniProtKB-ARBA"/>
</dbReference>
<dbReference type="PRINTS" id="PR00878">
    <property type="entry name" value="CHOLNESTRASE"/>
</dbReference>
<keyword evidence="7" id="KW-1185">Reference proteome</keyword>
<evidence type="ECO:0000259" key="5">
    <source>
        <dbReference type="Pfam" id="PF00135"/>
    </source>
</evidence>
<evidence type="ECO:0000256" key="4">
    <source>
        <dbReference type="RuleBase" id="RU361235"/>
    </source>
</evidence>
<dbReference type="PROSITE" id="PS00122">
    <property type="entry name" value="CARBOXYLESTERASE_B_1"/>
    <property type="match status" value="1"/>
</dbReference>
<dbReference type="InterPro" id="IPR019819">
    <property type="entry name" value="Carboxylesterase_B_CS"/>
</dbReference>
<feature type="active site" description="Acyl-ester intermediate" evidence="3">
    <location>
        <position position="211"/>
    </location>
</feature>
<dbReference type="InterPro" id="IPR019826">
    <property type="entry name" value="Carboxylesterase_B_AS"/>
</dbReference>
<dbReference type="Gene3D" id="3.40.50.1820">
    <property type="entry name" value="alpha/beta hydrolase"/>
    <property type="match status" value="1"/>
</dbReference>
<keyword evidence="4" id="KW-0732">Signal</keyword>
<dbReference type="EC" id="3.1.1.-" evidence="4"/>
<feature type="active site" description="Charge relay system" evidence="3">
    <location>
        <position position="333"/>
    </location>
</feature>
<evidence type="ECO:0000256" key="3">
    <source>
        <dbReference type="PIRSR" id="PIRSR600997-1"/>
    </source>
</evidence>
<name>A0A9W9Q9Z1_9EURO</name>
<reference evidence="6" key="1">
    <citation type="submission" date="2022-12" db="EMBL/GenBank/DDBJ databases">
        <authorList>
            <person name="Petersen C."/>
        </authorList>
    </citation>
    <scope>NUCLEOTIDE SEQUENCE</scope>
    <source>
        <strain evidence="6">IBT 21472</strain>
    </source>
</reference>
<dbReference type="SUPFAM" id="SSF53474">
    <property type="entry name" value="alpha/beta-Hydrolases"/>
    <property type="match status" value="1"/>
</dbReference>
<evidence type="ECO:0000313" key="6">
    <source>
        <dbReference type="EMBL" id="KAJ5325011.1"/>
    </source>
</evidence>
<dbReference type="AlphaFoldDB" id="A0A9W9Q9Z1"/>
<feature type="domain" description="Carboxylesterase type B" evidence="5">
    <location>
        <begin position="22"/>
        <end position="497"/>
    </location>
</feature>
<accession>A0A9W9Q9Z1</accession>
<organism evidence="6 7">
    <name type="scientific">Penicillium atrosanguineum</name>
    <dbReference type="NCBI Taxonomy" id="1132637"/>
    <lineage>
        <taxon>Eukaryota</taxon>
        <taxon>Fungi</taxon>
        <taxon>Dikarya</taxon>
        <taxon>Ascomycota</taxon>
        <taxon>Pezizomycotina</taxon>
        <taxon>Eurotiomycetes</taxon>
        <taxon>Eurotiomycetidae</taxon>
        <taxon>Eurotiales</taxon>
        <taxon>Aspergillaceae</taxon>
        <taxon>Penicillium</taxon>
    </lineage>
</organism>
<dbReference type="OrthoDB" id="408631at2759"/>
<proteinExistence type="inferred from homology"/>
<dbReference type="Pfam" id="PF00135">
    <property type="entry name" value="COesterase"/>
    <property type="match status" value="1"/>
</dbReference>
<evidence type="ECO:0000313" key="7">
    <source>
        <dbReference type="Proteomes" id="UP001147746"/>
    </source>
</evidence>
<dbReference type="InterPro" id="IPR002018">
    <property type="entry name" value="CarbesteraseB"/>
</dbReference>
<gene>
    <name evidence="6" type="ORF">N7476_003611</name>
</gene>
<reference evidence="6" key="2">
    <citation type="journal article" date="2023" name="IMA Fungus">
        <title>Comparative genomic study of the Penicillium genus elucidates a diverse pangenome and 15 lateral gene transfer events.</title>
        <authorList>
            <person name="Petersen C."/>
            <person name="Sorensen T."/>
            <person name="Nielsen M.R."/>
            <person name="Sondergaard T.E."/>
            <person name="Sorensen J.L."/>
            <person name="Fitzpatrick D.A."/>
            <person name="Frisvad J.C."/>
            <person name="Nielsen K.L."/>
        </authorList>
    </citation>
    <scope>NUCLEOTIDE SEQUENCE</scope>
    <source>
        <strain evidence="6">IBT 21472</strain>
    </source>
</reference>
<dbReference type="Proteomes" id="UP001147746">
    <property type="component" value="Unassembled WGS sequence"/>
</dbReference>
<dbReference type="PROSITE" id="PS00941">
    <property type="entry name" value="CARBOXYLESTERASE_B_2"/>
    <property type="match status" value="1"/>
</dbReference>
<keyword evidence="2 4" id="KW-0378">Hydrolase</keyword>